<dbReference type="Proteomes" id="UP000054217">
    <property type="component" value="Unassembled WGS sequence"/>
</dbReference>
<reference evidence="1 2" key="1">
    <citation type="submission" date="2014-04" db="EMBL/GenBank/DDBJ databases">
        <authorList>
            <consortium name="DOE Joint Genome Institute"/>
            <person name="Kuo A."/>
            <person name="Kohler A."/>
            <person name="Costa M.D."/>
            <person name="Nagy L.G."/>
            <person name="Floudas D."/>
            <person name="Copeland A."/>
            <person name="Barry K.W."/>
            <person name="Cichocki N."/>
            <person name="Veneault-Fourrey C."/>
            <person name="LaButti K."/>
            <person name="Lindquist E.A."/>
            <person name="Lipzen A."/>
            <person name="Lundell T."/>
            <person name="Morin E."/>
            <person name="Murat C."/>
            <person name="Sun H."/>
            <person name="Tunlid A."/>
            <person name="Henrissat B."/>
            <person name="Grigoriev I.V."/>
            <person name="Hibbett D.S."/>
            <person name="Martin F."/>
            <person name="Nordberg H.P."/>
            <person name="Cantor M.N."/>
            <person name="Hua S.X."/>
        </authorList>
    </citation>
    <scope>NUCLEOTIDE SEQUENCE [LARGE SCALE GENOMIC DNA]</scope>
    <source>
        <strain evidence="1 2">Marx 270</strain>
    </source>
</reference>
<dbReference type="EMBL" id="KN832152">
    <property type="protein sequence ID" value="KIN93599.1"/>
    <property type="molecule type" value="Genomic_DNA"/>
</dbReference>
<sequence length="84" mass="9423">MSWTALTPIFRFSGADSDLHRGSRCQLKFLGSEYYCQTTFRGTIHALPALPHPRYVEYSQANCPHSLHGLIFSKSSISVSLGYL</sequence>
<accession>A0A0C3MXG6</accession>
<evidence type="ECO:0000313" key="2">
    <source>
        <dbReference type="Proteomes" id="UP000054217"/>
    </source>
</evidence>
<protein>
    <submittedName>
        <fullName evidence="1">Uncharacterized protein</fullName>
    </submittedName>
</protein>
<reference evidence="2" key="2">
    <citation type="submission" date="2015-01" db="EMBL/GenBank/DDBJ databases">
        <title>Evolutionary Origins and Diversification of the Mycorrhizal Mutualists.</title>
        <authorList>
            <consortium name="DOE Joint Genome Institute"/>
            <consortium name="Mycorrhizal Genomics Consortium"/>
            <person name="Kohler A."/>
            <person name="Kuo A."/>
            <person name="Nagy L.G."/>
            <person name="Floudas D."/>
            <person name="Copeland A."/>
            <person name="Barry K.W."/>
            <person name="Cichocki N."/>
            <person name="Veneault-Fourrey C."/>
            <person name="LaButti K."/>
            <person name="Lindquist E.A."/>
            <person name="Lipzen A."/>
            <person name="Lundell T."/>
            <person name="Morin E."/>
            <person name="Murat C."/>
            <person name="Riley R."/>
            <person name="Ohm R."/>
            <person name="Sun H."/>
            <person name="Tunlid A."/>
            <person name="Henrissat B."/>
            <person name="Grigoriev I.V."/>
            <person name="Hibbett D.S."/>
            <person name="Martin F."/>
        </authorList>
    </citation>
    <scope>NUCLEOTIDE SEQUENCE [LARGE SCALE GENOMIC DNA]</scope>
    <source>
        <strain evidence="2">Marx 270</strain>
    </source>
</reference>
<gene>
    <name evidence="1" type="ORF">M404DRAFT_1008844</name>
</gene>
<dbReference type="AlphaFoldDB" id="A0A0C3MXG6"/>
<evidence type="ECO:0000313" key="1">
    <source>
        <dbReference type="EMBL" id="KIN93599.1"/>
    </source>
</evidence>
<dbReference type="HOGENOM" id="CLU_193182_0_0_1"/>
<dbReference type="InParanoid" id="A0A0C3MXG6"/>
<name>A0A0C3MXG6_PISTI</name>
<keyword evidence="2" id="KW-1185">Reference proteome</keyword>
<proteinExistence type="predicted"/>
<organism evidence="1 2">
    <name type="scientific">Pisolithus tinctorius Marx 270</name>
    <dbReference type="NCBI Taxonomy" id="870435"/>
    <lineage>
        <taxon>Eukaryota</taxon>
        <taxon>Fungi</taxon>
        <taxon>Dikarya</taxon>
        <taxon>Basidiomycota</taxon>
        <taxon>Agaricomycotina</taxon>
        <taxon>Agaricomycetes</taxon>
        <taxon>Agaricomycetidae</taxon>
        <taxon>Boletales</taxon>
        <taxon>Sclerodermatineae</taxon>
        <taxon>Pisolithaceae</taxon>
        <taxon>Pisolithus</taxon>
    </lineage>
</organism>